<feature type="domain" description="Solute-binding protein family 3/N-terminal" evidence="2">
    <location>
        <begin position="38"/>
        <end position="259"/>
    </location>
</feature>
<dbReference type="RefSeq" id="WP_132508513.1">
    <property type="nucleotide sequence ID" value="NZ_SMKP01000032.1"/>
</dbReference>
<feature type="chain" id="PRO_5020706284" evidence="1">
    <location>
        <begin position="29"/>
        <end position="300"/>
    </location>
</feature>
<reference evidence="3 4" key="1">
    <citation type="submission" date="2019-03" db="EMBL/GenBank/DDBJ databases">
        <title>Draft genome sequences of novel Actinobacteria.</title>
        <authorList>
            <person name="Sahin N."/>
            <person name="Ay H."/>
            <person name="Saygin H."/>
        </authorList>
    </citation>
    <scope>NUCLEOTIDE SEQUENCE [LARGE SCALE GENOMIC DNA]</scope>
    <source>
        <strain evidence="3 4">KC712</strain>
    </source>
</reference>
<dbReference type="SUPFAM" id="SSF53850">
    <property type="entry name" value="Periplasmic binding protein-like II"/>
    <property type="match status" value="1"/>
</dbReference>
<dbReference type="Pfam" id="PF00497">
    <property type="entry name" value="SBP_bac_3"/>
    <property type="match status" value="1"/>
</dbReference>
<protein>
    <submittedName>
        <fullName evidence="3">Transporter substrate-binding domain-containing protein</fullName>
    </submittedName>
</protein>
<evidence type="ECO:0000313" key="3">
    <source>
        <dbReference type="EMBL" id="TDD21704.1"/>
    </source>
</evidence>
<dbReference type="SMART" id="SM00062">
    <property type="entry name" value="PBPb"/>
    <property type="match status" value="1"/>
</dbReference>
<feature type="signal peptide" evidence="1">
    <location>
        <begin position="1"/>
        <end position="28"/>
    </location>
</feature>
<evidence type="ECO:0000256" key="1">
    <source>
        <dbReference type="SAM" id="SignalP"/>
    </source>
</evidence>
<evidence type="ECO:0000259" key="2">
    <source>
        <dbReference type="SMART" id="SM00062"/>
    </source>
</evidence>
<accession>A0A4R4WVJ7</accession>
<dbReference type="Proteomes" id="UP000294543">
    <property type="component" value="Unassembled WGS sequence"/>
</dbReference>
<dbReference type="EMBL" id="SMKP01000032">
    <property type="protein sequence ID" value="TDD21704.1"/>
    <property type="molecule type" value="Genomic_DNA"/>
</dbReference>
<dbReference type="PROSITE" id="PS51257">
    <property type="entry name" value="PROKAR_LIPOPROTEIN"/>
    <property type="match status" value="1"/>
</dbReference>
<dbReference type="AlphaFoldDB" id="A0A4R4WVJ7"/>
<gene>
    <name evidence="3" type="ORF">E1294_13850</name>
</gene>
<evidence type="ECO:0000313" key="4">
    <source>
        <dbReference type="Proteomes" id="UP000294543"/>
    </source>
</evidence>
<dbReference type="OrthoDB" id="3229768at2"/>
<name>A0A4R4WVJ7_9ACTN</name>
<keyword evidence="1" id="KW-0732">Signal</keyword>
<keyword evidence="4" id="KW-1185">Reference proteome</keyword>
<sequence>MKSGKRSRSAGALAAALLLVTACGSSSAKLPSPLDLDIVTVGVKEYPGLFQNEGPDPVGFEESARNKIMENAGVKQSTPTWTRTNNWQSQLADNKVHMVMGMISDTDTRADDFRLARSYLRTDIGLLTLANAKQVRNVKELAGETICTVERTSADETIKMIKQAVPLVPTTALTPEACIEKVKQGEAFAYSTDRIILMGYTIDDNNVIRGKSVLQVLDLPLGREQHISIALRKEHEEACRQLVKAIDTYVKSNHWLADLRAHLINEYERLAPGNPRMTDKQIRDKFQPSVIDAERCTDQD</sequence>
<proteinExistence type="predicted"/>
<dbReference type="InterPro" id="IPR001638">
    <property type="entry name" value="Solute-binding_3/MltF_N"/>
</dbReference>
<organism evidence="3 4">
    <name type="scientific">Nonomuraea diastatica</name>
    <dbReference type="NCBI Taxonomy" id="1848329"/>
    <lineage>
        <taxon>Bacteria</taxon>
        <taxon>Bacillati</taxon>
        <taxon>Actinomycetota</taxon>
        <taxon>Actinomycetes</taxon>
        <taxon>Streptosporangiales</taxon>
        <taxon>Streptosporangiaceae</taxon>
        <taxon>Nonomuraea</taxon>
    </lineage>
</organism>
<dbReference type="Gene3D" id="3.40.190.10">
    <property type="entry name" value="Periplasmic binding protein-like II"/>
    <property type="match status" value="2"/>
</dbReference>
<comment type="caution">
    <text evidence="3">The sequence shown here is derived from an EMBL/GenBank/DDBJ whole genome shotgun (WGS) entry which is preliminary data.</text>
</comment>